<feature type="compositionally biased region" description="Basic residues" evidence="1">
    <location>
        <begin position="126"/>
        <end position="143"/>
    </location>
</feature>
<keyword evidence="3" id="KW-1185">Reference proteome</keyword>
<evidence type="ECO:0000256" key="1">
    <source>
        <dbReference type="SAM" id="MobiDB-lite"/>
    </source>
</evidence>
<dbReference type="AlphaFoldDB" id="A0ABD0XGH8"/>
<feature type="region of interest" description="Disordered" evidence="1">
    <location>
        <begin position="263"/>
        <end position="297"/>
    </location>
</feature>
<evidence type="ECO:0000313" key="3">
    <source>
        <dbReference type="Proteomes" id="UP001557470"/>
    </source>
</evidence>
<feature type="region of interest" description="Disordered" evidence="1">
    <location>
        <begin position="1"/>
        <end position="152"/>
    </location>
</feature>
<organism evidence="2 3">
    <name type="scientific">Umbra pygmaea</name>
    <name type="common">Eastern mudminnow</name>
    <dbReference type="NCBI Taxonomy" id="75934"/>
    <lineage>
        <taxon>Eukaryota</taxon>
        <taxon>Metazoa</taxon>
        <taxon>Chordata</taxon>
        <taxon>Craniata</taxon>
        <taxon>Vertebrata</taxon>
        <taxon>Euteleostomi</taxon>
        <taxon>Actinopterygii</taxon>
        <taxon>Neopterygii</taxon>
        <taxon>Teleostei</taxon>
        <taxon>Protacanthopterygii</taxon>
        <taxon>Esociformes</taxon>
        <taxon>Umbridae</taxon>
        <taxon>Umbra</taxon>
    </lineage>
</organism>
<comment type="caution">
    <text evidence="2">The sequence shown here is derived from an EMBL/GenBank/DDBJ whole genome shotgun (WGS) entry which is preliminary data.</text>
</comment>
<dbReference type="Proteomes" id="UP001557470">
    <property type="component" value="Unassembled WGS sequence"/>
</dbReference>
<proteinExistence type="predicted"/>
<accession>A0ABD0XGH8</accession>
<protein>
    <submittedName>
        <fullName evidence="2">Uncharacterized protein</fullName>
    </submittedName>
</protein>
<feature type="compositionally biased region" description="Basic and acidic residues" evidence="1">
    <location>
        <begin position="39"/>
        <end position="67"/>
    </location>
</feature>
<evidence type="ECO:0000313" key="2">
    <source>
        <dbReference type="EMBL" id="KAL1020558.1"/>
    </source>
</evidence>
<dbReference type="EMBL" id="JAGEUA010000001">
    <property type="protein sequence ID" value="KAL1020558.1"/>
    <property type="molecule type" value="Genomic_DNA"/>
</dbReference>
<feature type="compositionally biased region" description="Acidic residues" evidence="1">
    <location>
        <begin position="97"/>
        <end position="106"/>
    </location>
</feature>
<feature type="compositionally biased region" description="Gly residues" evidence="1">
    <location>
        <begin position="80"/>
        <end position="94"/>
    </location>
</feature>
<gene>
    <name evidence="2" type="ORF">UPYG_G00001660</name>
</gene>
<sequence>MSSAEQRTHDHDPRTASLAPVESSVAALENTPSLQTKNRKGERGRGGGRREMGDGRRNWGDLEEGRSRGRGQSPGRQREGGGLGGVRSSGGGGNPDTDLDWPDEEERQPGSHIGQSSLDVADRPKMGHGRVVQRSKQSRRRDRREHLSGVQVMEEMEVQASLLSVRGKRRGGVREPEAAGPAVEDSGPSERDSEVPSFSFLKPLPDGEAGLSDAESSEASRSSWACLSASSVCASTAGAPPPWRGQREETWCPPVCHQADHASYTAGSSTQARRTANAPGAPGPWIKPSQQKLSQVLRAPRIRAGLDL</sequence>
<reference evidence="2 3" key="1">
    <citation type="submission" date="2024-06" db="EMBL/GenBank/DDBJ databases">
        <authorList>
            <person name="Pan Q."/>
            <person name="Wen M."/>
            <person name="Jouanno E."/>
            <person name="Zahm M."/>
            <person name="Klopp C."/>
            <person name="Cabau C."/>
            <person name="Louis A."/>
            <person name="Berthelot C."/>
            <person name="Parey E."/>
            <person name="Roest Crollius H."/>
            <person name="Montfort J."/>
            <person name="Robinson-Rechavi M."/>
            <person name="Bouchez O."/>
            <person name="Lampietro C."/>
            <person name="Lopez Roques C."/>
            <person name="Donnadieu C."/>
            <person name="Postlethwait J."/>
            <person name="Bobe J."/>
            <person name="Verreycken H."/>
            <person name="Guiguen Y."/>
        </authorList>
    </citation>
    <scope>NUCLEOTIDE SEQUENCE [LARGE SCALE GENOMIC DNA]</scope>
    <source>
        <strain evidence="2">Up_M1</strain>
        <tissue evidence="2">Testis</tissue>
    </source>
</reference>
<name>A0ABD0XGH8_UMBPY</name>
<feature type="compositionally biased region" description="Basic and acidic residues" evidence="1">
    <location>
        <begin position="1"/>
        <end position="14"/>
    </location>
</feature>
<feature type="region of interest" description="Disordered" evidence="1">
    <location>
        <begin position="164"/>
        <end position="220"/>
    </location>
</feature>
<feature type="compositionally biased region" description="Polar residues" evidence="1">
    <location>
        <begin position="265"/>
        <end position="274"/>
    </location>
</feature>